<evidence type="ECO:0000313" key="3">
    <source>
        <dbReference type="Proteomes" id="UP000325763"/>
    </source>
</evidence>
<proteinExistence type="predicted"/>
<gene>
    <name evidence="2" type="ORF">CP978_10950</name>
</gene>
<dbReference type="KEGG" id="snq:CP978_10950"/>
<dbReference type="OrthoDB" id="3908445at2"/>
<protein>
    <submittedName>
        <fullName evidence="2">Uncharacterized protein</fullName>
    </submittedName>
</protein>
<organism evidence="2 3">
    <name type="scientific">Streptomyces nodosus</name>
    <dbReference type="NCBI Taxonomy" id="40318"/>
    <lineage>
        <taxon>Bacteria</taxon>
        <taxon>Bacillati</taxon>
        <taxon>Actinomycetota</taxon>
        <taxon>Actinomycetes</taxon>
        <taxon>Kitasatosporales</taxon>
        <taxon>Streptomycetaceae</taxon>
        <taxon>Streptomyces</taxon>
    </lineage>
</organism>
<evidence type="ECO:0000256" key="1">
    <source>
        <dbReference type="SAM" id="MobiDB-lite"/>
    </source>
</evidence>
<sequence>MALASQEDSGIGTTGVGVSDQQDYRLGLPHETGQQSEGPSWENSGALNPTDAPHTPEMESPDARVHLDDELQERLKSLLDTEAIKRLRQMALLNLGEMNALKVNASFENPLDHNEFSDTYLDALRTVYVRPEGGDSFDDIYQWWRNPGSVVVLAQKPGTGRTATACALLAELRHEFPAVRVGPLGFGGGLEFPVRRLPQVENRGYLLELPPDEDGFKVASTFGATIERLQYTLKRRSARLVVLTTPEQWRRVGGSAPDGIKPSLGAPSPLEIARKWLSAEGPPDLPVEQWLTDDDIVALLNGQPPVEALEIVSLILDAHHARDSSLPNLETLARKRKNGANTPFDRQALSVIAARNNWRPQLLSWHKESGRTSFQRNFLLACATLRGASVAHVYASTAALASVFGDSDPSLQGQQDPGVIEMVDSIGAELQADDTITFNRPEWDDAALEYFWVDRPLSRVKFLEWLADAPLKKPKAALETLTDAERQAMAERIGSFALRWAVRHRRQEPLRQLVWRWHNTPLWTTAVELLTSACLQTASGSYIHEMLLQWARTDNAAQQLATVEVCAGEFGVLYTGKALRRLRHAAGSGDEEVRQALQKAVHGLWSDPSARRTLFGYVIDWCRDGGTKREAGQAAFRALAESTHPDAPTLPALLPHSDEAEFTAPVADLIVGWRALLQGTQGFERHGQASVVVCLWLDAALSHPHVHADVLKIFSTAVKLTDPTGTSGENARDRLRATAREWAKAAALEQSAGRIELPSAGQAHRAVYTELAQLLDDGIIETFQQTLTQVGSEKESA</sequence>
<feature type="region of interest" description="Disordered" evidence="1">
    <location>
        <begin position="1"/>
        <end position="61"/>
    </location>
</feature>
<feature type="compositionally biased region" description="Polar residues" evidence="1">
    <location>
        <begin position="32"/>
        <end position="47"/>
    </location>
</feature>
<name>A0A5P2W231_9ACTN</name>
<dbReference type="Proteomes" id="UP000325763">
    <property type="component" value="Chromosome"/>
</dbReference>
<evidence type="ECO:0000313" key="2">
    <source>
        <dbReference type="EMBL" id="QEV39012.1"/>
    </source>
</evidence>
<reference evidence="2 3" key="1">
    <citation type="submission" date="2017-09" db="EMBL/GenBank/DDBJ databases">
        <title>Streptomyces genome completion.</title>
        <authorList>
            <person name="Lee N."/>
            <person name="Cho B.-K."/>
        </authorList>
    </citation>
    <scope>NUCLEOTIDE SEQUENCE [LARGE SCALE GENOMIC DNA]</scope>
    <source>
        <strain evidence="2 3">ATCC 14899</strain>
    </source>
</reference>
<dbReference type="AlphaFoldDB" id="A0A5P2W231"/>
<accession>A0A5P2W231</accession>
<dbReference type="EMBL" id="CP023747">
    <property type="protein sequence ID" value="QEV39012.1"/>
    <property type="molecule type" value="Genomic_DNA"/>
</dbReference>